<dbReference type="InterPro" id="IPR027417">
    <property type="entry name" value="P-loop_NTPase"/>
</dbReference>
<keyword evidence="5" id="KW-0963">Cytoplasm</keyword>
<keyword evidence="2 5" id="KW-0547">Nucleotide-binding</keyword>
<comment type="caution">
    <text evidence="7">The sequence shown here is derived from an EMBL/GenBank/DDBJ whole genome shotgun (WGS) entry which is preliminary data.</text>
</comment>
<dbReference type="GO" id="GO:0005524">
    <property type="term" value="F:ATP binding"/>
    <property type="evidence" value="ECO:0007669"/>
    <property type="project" value="UniProtKB-UniRule"/>
</dbReference>
<comment type="pathway">
    <text evidence="5">Cofactor biosynthesis; coenzyme A biosynthesis; CoA from (R)-pantothenate: step 5/5.</text>
</comment>
<dbReference type="GO" id="GO:0015937">
    <property type="term" value="P:coenzyme A biosynthetic process"/>
    <property type="evidence" value="ECO:0007669"/>
    <property type="project" value="UniProtKB-UniRule"/>
</dbReference>
<dbReference type="PANTHER" id="PTHR10695:SF46">
    <property type="entry name" value="BIFUNCTIONAL COENZYME A SYNTHASE-RELATED"/>
    <property type="match status" value="1"/>
</dbReference>
<dbReference type="Gene3D" id="3.40.50.300">
    <property type="entry name" value="P-loop containing nucleotide triphosphate hydrolases"/>
    <property type="match status" value="1"/>
</dbReference>
<keyword evidence="3 5" id="KW-0067">ATP-binding</keyword>
<dbReference type="GO" id="GO:0005737">
    <property type="term" value="C:cytoplasm"/>
    <property type="evidence" value="ECO:0007669"/>
    <property type="project" value="UniProtKB-SubCell"/>
</dbReference>
<evidence type="ECO:0000256" key="5">
    <source>
        <dbReference type="HAMAP-Rule" id="MF_00376"/>
    </source>
</evidence>
<evidence type="ECO:0000256" key="3">
    <source>
        <dbReference type="ARBA" id="ARBA00022840"/>
    </source>
</evidence>
<comment type="catalytic activity">
    <reaction evidence="5">
        <text>3'-dephospho-CoA + ATP = ADP + CoA + H(+)</text>
        <dbReference type="Rhea" id="RHEA:18245"/>
        <dbReference type="ChEBI" id="CHEBI:15378"/>
        <dbReference type="ChEBI" id="CHEBI:30616"/>
        <dbReference type="ChEBI" id="CHEBI:57287"/>
        <dbReference type="ChEBI" id="CHEBI:57328"/>
        <dbReference type="ChEBI" id="CHEBI:456216"/>
        <dbReference type="EC" id="2.7.1.24"/>
    </reaction>
</comment>
<dbReference type="SUPFAM" id="SSF52540">
    <property type="entry name" value="P-loop containing nucleoside triphosphate hydrolases"/>
    <property type="match status" value="1"/>
</dbReference>
<keyword evidence="5 7" id="KW-0808">Transferase</keyword>
<reference evidence="7" key="1">
    <citation type="submission" date="2022-07" db="EMBL/GenBank/DDBJ databases">
        <title>Parvularcula maris sp. nov., an algicidal bacterium isolated from seawater.</title>
        <authorList>
            <person name="Li F."/>
        </authorList>
    </citation>
    <scope>NUCLEOTIDE SEQUENCE</scope>
    <source>
        <strain evidence="7">BGMRC 0090</strain>
    </source>
</reference>
<dbReference type="EMBL" id="JANIBC010000001">
    <property type="protein sequence ID" value="MCQ8183825.1"/>
    <property type="molecule type" value="Genomic_DNA"/>
</dbReference>
<evidence type="ECO:0000256" key="1">
    <source>
        <dbReference type="ARBA" id="ARBA00009018"/>
    </source>
</evidence>
<name>A0A9X2RG85_9PROT</name>
<sequence>MILCGLTGSIGMGKSTTLAMFEEEGAAVWDADAAVHRLYAEGGAAVRPVSERFPGVLGEDGGVDRAALGKEVLGNKEALVELEAIVHPLVRQDQEAFLAQARADVAVLDIPLLAETSQAERFDVVVVVTADEEVRQERVLARPGMTDAKLGAILARQLPESERLKLADYVVRTDRGLEEARQEVRRIMLALREKNRLS</sequence>
<evidence type="ECO:0000313" key="8">
    <source>
        <dbReference type="Proteomes" id="UP001142610"/>
    </source>
</evidence>
<dbReference type="GO" id="GO:0004140">
    <property type="term" value="F:dephospho-CoA kinase activity"/>
    <property type="evidence" value="ECO:0007669"/>
    <property type="project" value="UniProtKB-UniRule"/>
</dbReference>
<dbReference type="HAMAP" id="MF_00376">
    <property type="entry name" value="Dephospho_CoA_kinase"/>
    <property type="match status" value="1"/>
</dbReference>
<comment type="function">
    <text evidence="5">Catalyzes the phosphorylation of the 3'-hydroxyl group of dephosphocoenzyme A to form coenzyme A.</text>
</comment>
<proteinExistence type="inferred from homology"/>
<comment type="subcellular location">
    <subcellularLocation>
        <location evidence="5">Cytoplasm</location>
    </subcellularLocation>
</comment>
<evidence type="ECO:0000256" key="2">
    <source>
        <dbReference type="ARBA" id="ARBA00022741"/>
    </source>
</evidence>
<comment type="similarity">
    <text evidence="1 5">Belongs to the CoaE family.</text>
</comment>
<dbReference type="Pfam" id="PF01121">
    <property type="entry name" value="CoaE"/>
    <property type="match status" value="1"/>
</dbReference>
<dbReference type="Proteomes" id="UP001142610">
    <property type="component" value="Unassembled WGS sequence"/>
</dbReference>
<evidence type="ECO:0000256" key="4">
    <source>
        <dbReference type="ARBA" id="ARBA00022993"/>
    </source>
</evidence>
<protein>
    <recommendedName>
        <fullName evidence="5 6">Dephospho-CoA kinase</fullName>
        <ecNumber evidence="5 6">2.7.1.24</ecNumber>
    </recommendedName>
    <alternativeName>
        <fullName evidence="5">Dephosphocoenzyme A kinase</fullName>
    </alternativeName>
</protein>
<dbReference type="RefSeq" id="WP_256617628.1">
    <property type="nucleotide sequence ID" value="NZ_JANIBC010000001.1"/>
</dbReference>
<dbReference type="InterPro" id="IPR001977">
    <property type="entry name" value="Depp_CoAkinase"/>
</dbReference>
<evidence type="ECO:0000256" key="6">
    <source>
        <dbReference type="NCBIfam" id="TIGR00152"/>
    </source>
</evidence>
<keyword evidence="5 7" id="KW-0418">Kinase</keyword>
<dbReference type="AlphaFoldDB" id="A0A9X2RG85"/>
<feature type="binding site" evidence="5">
    <location>
        <begin position="11"/>
        <end position="16"/>
    </location>
    <ligand>
        <name>ATP</name>
        <dbReference type="ChEBI" id="CHEBI:30616"/>
    </ligand>
</feature>
<keyword evidence="4 5" id="KW-0173">Coenzyme A biosynthesis</keyword>
<dbReference type="EC" id="2.7.1.24" evidence="5 6"/>
<dbReference type="NCBIfam" id="TIGR00152">
    <property type="entry name" value="dephospho-CoA kinase"/>
    <property type="match status" value="1"/>
</dbReference>
<dbReference type="CDD" id="cd02022">
    <property type="entry name" value="DPCK"/>
    <property type="match status" value="1"/>
</dbReference>
<dbReference type="PANTHER" id="PTHR10695">
    <property type="entry name" value="DEPHOSPHO-COA KINASE-RELATED"/>
    <property type="match status" value="1"/>
</dbReference>
<keyword evidence="8" id="KW-1185">Reference proteome</keyword>
<dbReference type="PROSITE" id="PS51219">
    <property type="entry name" value="DPCK"/>
    <property type="match status" value="1"/>
</dbReference>
<evidence type="ECO:0000313" key="7">
    <source>
        <dbReference type="EMBL" id="MCQ8183825.1"/>
    </source>
</evidence>
<accession>A0A9X2RG85</accession>
<organism evidence="7 8">
    <name type="scientific">Parvularcula maris</name>
    <dbReference type="NCBI Taxonomy" id="2965077"/>
    <lineage>
        <taxon>Bacteria</taxon>
        <taxon>Pseudomonadati</taxon>
        <taxon>Pseudomonadota</taxon>
        <taxon>Alphaproteobacteria</taxon>
        <taxon>Parvularculales</taxon>
        <taxon>Parvularculaceae</taxon>
        <taxon>Parvularcula</taxon>
    </lineage>
</organism>
<gene>
    <name evidence="5 7" type="primary">coaE</name>
    <name evidence="7" type="ORF">NOG11_00330</name>
</gene>